<dbReference type="OrthoDB" id="4205565at2"/>
<name>A0A2V4DNE2_9GAMM</name>
<dbReference type="AlphaFoldDB" id="A0A2V4DNE2"/>
<gene>
    <name evidence="1" type="ORF">DKK78_03330</name>
</gene>
<protein>
    <submittedName>
        <fullName evidence="1">Uncharacterized protein</fullName>
    </submittedName>
</protein>
<organism evidence="1 2">
    <name type="scientific">Gilliamella apis</name>
    <dbReference type="NCBI Taxonomy" id="1970738"/>
    <lineage>
        <taxon>Bacteria</taxon>
        <taxon>Pseudomonadati</taxon>
        <taxon>Pseudomonadota</taxon>
        <taxon>Gammaproteobacteria</taxon>
        <taxon>Orbales</taxon>
        <taxon>Orbaceae</taxon>
        <taxon>Gilliamella</taxon>
    </lineage>
</organism>
<dbReference type="RefSeq" id="WP_110447348.1">
    <property type="nucleotide sequence ID" value="NZ_CP132381.1"/>
</dbReference>
<dbReference type="EMBL" id="QGLO01000004">
    <property type="protein sequence ID" value="PXY91377.1"/>
    <property type="molecule type" value="Genomic_DNA"/>
</dbReference>
<sequence>MTLPTLEQFLNDVKNHELTIHKNNGVYRHLTFKNPNDCNQYFNITTFPDYLIITGDMGALVFSRLHDMFDFFRSDDLKINPDYWAEKIRSTSWDARIESYSEFDTDKVKENAKIYLNKYIQDNNLSEDDKEDLLEEFKFEILYSEDEYEIVEAIRNFSFKDFKFDEFWESDYREFTGHYIWLCYAIVWGIKKFDDATSE</sequence>
<evidence type="ECO:0000313" key="1">
    <source>
        <dbReference type="EMBL" id="PXY91377.1"/>
    </source>
</evidence>
<accession>A0A2V4DNE2</accession>
<dbReference type="Proteomes" id="UP000247673">
    <property type="component" value="Unassembled WGS sequence"/>
</dbReference>
<comment type="caution">
    <text evidence="1">The sequence shown here is derived from an EMBL/GenBank/DDBJ whole genome shotgun (WGS) entry which is preliminary data.</text>
</comment>
<proteinExistence type="predicted"/>
<evidence type="ECO:0000313" key="2">
    <source>
        <dbReference type="Proteomes" id="UP000247673"/>
    </source>
</evidence>
<keyword evidence="2" id="KW-1185">Reference proteome</keyword>
<reference evidence="1 2" key="1">
    <citation type="submission" date="2018-05" db="EMBL/GenBank/DDBJ databases">
        <title>Reference genomes for bee gut microbiota database.</title>
        <authorList>
            <person name="Ellegaard K.M."/>
        </authorList>
    </citation>
    <scope>NUCLEOTIDE SEQUENCE [LARGE SCALE GENOMIC DNA]</scope>
    <source>
        <strain evidence="1 2">ESL0172</strain>
    </source>
</reference>